<dbReference type="SUPFAM" id="SSF81891">
    <property type="entry name" value="Poly A polymerase C-terminal region-like"/>
    <property type="match status" value="1"/>
</dbReference>
<keyword evidence="14" id="KW-1185">Reference proteome</keyword>
<protein>
    <recommendedName>
        <fullName evidence="12">Poly A polymerase head domain-containing protein</fullName>
    </recommendedName>
</protein>
<accession>A0ABS2MQ70</accession>
<dbReference type="PANTHER" id="PTHR47788">
    <property type="entry name" value="POLYA POLYMERASE"/>
    <property type="match status" value="1"/>
</dbReference>
<reference evidence="13 14" key="1">
    <citation type="submission" date="2021-01" db="EMBL/GenBank/DDBJ databases">
        <title>Genomic Encyclopedia of Type Strains, Phase IV (KMG-IV): sequencing the most valuable type-strain genomes for metagenomic binning, comparative biology and taxonomic classification.</title>
        <authorList>
            <person name="Goeker M."/>
        </authorList>
    </citation>
    <scope>NUCLEOTIDE SEQUENCE [LARGE SCALE GENOMIC DNA]</scope>
    <source>
        <strain evidence="13 14">DSM 24436</strain>
    </source>
</reference>
<evidence type="ECO:0000256" key="6">
    <source>
        <dbReference type="ARBA" id="ARBA00022695"/>
    </source>
</evidence>
<name>A0ABS2MQ70_9FIRM</name>
<comment type="cofactor">
    <cofactor evidence="1">
        <name>Mg(2+)</name>
        <dbReference type="ChEBI" id="CHEBI:18420"/>
    </cofactor>
</comment>
<keyword evidence="5" id="KW-0819">tRNA processing</keyword>
<feature type="domain" description="Poly A polymerase head" evidence="12">
    <location>
        <begin position="22"/>
        <end position="120"/>
    </location>
</feature>
<dbReference type="InterPro" id="IPR043519">
    <property type="entry name" value="NT_sf"/>
</dbReference>
<comment type="caution">
    <text evidence="13">The sequence shown here is derived from an EMBL/GenBank/DDBJ whole genome shotgun (WGS) entry which is preliminary data.</text>
</comment>
<evidence type="ECO:0000256" key="1">
    <source>
        <dbReference type="ARBA" id="ARBA00001946"/>
    </source>
</evidence>
<evidence type="ECO:0000256" key="10">
    <source>
        <dbReference type="ARBA" id="ARBA00022884"/>
    </source>
</evidence>
<evidence type="ECO:0000256" key="5">
    <source>
        <dbReference type="ARBA" id="ARBA00022694"/>
    </source>
</evidence>
<evidence type="ECO:0000256" key="2">
    <source>
        <dbReference type="ARBA" id="ARBA00007265"/>
    </source>
</evidence>
<dbReference type="PANTHER" id="PTHR47788:SF1">
    <property type="entry name" value="A-ADDING TRNA NUCLEOTIDYLTRANSFERASE"/>
    <property type="match status" value="1"/>
</dbReference>
<evidence type="ECO:0000259" key="12">
    <source>
        <dbReference type="Pfam" id="PF01743"/>
    </source>
</evidence>
<dbReference type="Gene3D" id="3.30.460.10">
    <property type="entry name" value="Beta Polymerase, domain 2"/>
    <property type="match status" value="1"/>
</dbReference>
<keyword evidence="6" id="KW-0548">Nucleotidyltransferase</keyword>
<evidence type="ECO:0000313" key="13">
    <source>
        <dbReference type="EMBL" id="MBM7561550.1"/>
    </source>
</evidence>
<organism evidence="13 14">
    <name type="scientific">Fusibacter tunisiensis</name>
    <dbReference type="NCBI Taxonomy" id="1008308"/>
    <lineage>
        <taxon>Bacteria</taxon>
        <taxon>Bacillati</taxon>
        <taxon>Bacillota</taxon>
        <taxon>Clostridia</taxon>
        <taxon>Eubacteriales</taxon>
        <taxon>Eubacteriales Family XII. Incertae Sedis</taxon>
        <taxon>Fusibacter</taxon>
    </lineage>
</organism>
<keyword evidence="8" id="KW-0547">Nucleotide-binding</keyword>
<dbReference type="Proteomes" id="UP000767854">
    <property type="component" value="Unassembled WGS sequence"/>
</dbReference>
<evidence type="ECO:0000256" key="11">
    <source>
        <dbReference type="RuleBase" id="RU003953"/>
    </source>
</evidence>
<dbReference type="SUPFAM" id="SSF81301">
    <property type="entry name" value="Nucleotidyltransferase"/>
    <property type="match status" value="1"/>
</dbReference>
<dbReference type="Pfam" id="PF01743">
    <property type="entry name" value="PolyA_pol"/>
    <property type="match status" value="1"/>
</dbReference>
<evidence type="ECO:0000256" key="3">
    <source>
        <dbReference type="ARBA" id="ARBA00022555"/>
    </source>
</evidence>
<evidence type="ECO:0000256" key="4">
    <source>
        <dbReference type="ARBA" id="ARBA00022679"/>
    </source>
</evidence>
<dbReference type="RefSeq" id="WP_204663168.1">
    <property type="nucleotide sequence ID" value="NZ_JAFBDT010000006.1"/>
</dbReference>
<keyword evidence="4 11" id="KW-0808">Transferase</keyword>
<evidence type="ECO:0000256" key="7">
    <source>
        <dbReference type="ARBA" id="ARBA00022723"/>
    </source>
</evidence>
<dbReference type="EMBL" id="JAFBDT010000006">
    <property type="protein sequence ID" value="MBM7561550.1"/>
    <property type="molecule type" value="Genomic_DNA"/>
</dbReference>
<keyword evidence="7" id="KW-0479">Metal-binding</keyword>
<keyword evidence="10 11" id="KW-0694">RNA-binding</keyword>
<sequence length="405" mass="47849">MCVDAEFFKNLLSLQENMPIDLYFVGGCIRNLVLGLDSNDIDFIVMGDFDQFIERLTAFYPISRSKIKTAHYKGTLFTYDFAAPRRDFYPNYDGVPNVIYNVTLLDDLERRDFTVNTGIVPLSEKTMAWFTQLKPKKADVLKAIQLAHPHFWPDIDRRFLRVLHKASYKEDPSRYLRAIKYMTLYKFRIIEDQKSIFNPAVEILSLNRGRFLKILWQDALEPSGEHLLCAYSQYNLIPDFRDFTKLFFEMRPVFGAVYGLWPYVYFLWAFNQEFTLLRNLDSYFTPLIKEIECVEKWEAPAVLDKNGYEIYKMLYNMRVESLMSCALTDIKKDQIIYFMTHLASFKVTATGYDLIRMGIPRGPEIGKLLEMLLKYKLDHSLRLSYDDELLWIKGIYENRDKSRCF</sequence>
<keyword evidence="9" id="KW-0460">Magnesium</keyword>
<proteinExistence type="inferred from homology"/>
<keyword evidence="3" id="KW-0820">tRNA-binding</keyword>
<evidence type="ECO:0000313" key="14">
    <source>
        <dbReference type="Proteomes" id="UP000767854"/>
    </source>
</evidence>
<dbReference type="Gene3D" id="1.10.3090.10">
    <property type="entry name" value="cca-adding enzyme, domain 2"/>
    <property type="match status" value="1"/>
</dbReference>
<dbReference type="InterPro" id="IPR002646">
    <property type="entry name" value="PolA_pol_head_dom"/>
</dbReference>
<evidence type="ECO:0000256" key="9">
    <source>
        <dbReference type="ARBA" id="ARBA00022842"/>
    </source>
</evidence>
<evidence type="ECO:0000256" key="8">
    <source>
        <dbReference type="ARBA" id="ARBA00022741"/>
    </source>
</evidence>
<comment type="similarity">
    <text evidence="2 11">Belongs to the tRNA nucleotidyltransferase/poly(A) polymerase family.</text>
</comment>
<dbReference type="InterPro" id="IPR052390">
    <property type="entry name" value="tRNA_nt/polyA_polymerase"/>
</dbReference>
<gene>
    <name evidence="13" type="ORF">JOC49_001070</name>
</gene>